<evidence type="ECO:0000256" key="8">
    <source>
        <dbReference type="ARBA" id="ARBA00022723"/>
    </source>
</evidence>
<keyword evidence="10" id="KW-0460">Magnesium</keyword>
<dbReference type="RefSeq" id="WP_275229300.1">
    <property type="nucleotide sequence ID" value="NZ_JARESE010000051.1"/>
</dbReference>
<dbReference type="PANTHER" id="PTHR21485:SF3">
    <property type="entry name" value="N-ACYLNEURAMINATE CYTIDYLYLTRANSFERASE"/>
    <property type="match status" value="1"/>
</dbReference>
<comment type="caution">
    <text evidence="11">The sequence shown here is derived from an EMBL/GenBank/DDBJ whole genome shotgun (WGS) entry which is preliminary data.</text>
</comment>
<evidence type="ECO:0000256" key="3">
    <source>
        <dbReference type="ARBA" id="ARBA00005141"/>
    </source>
</evidence>
<evidence type="ECO:0000256" key="9">
    <source>
        <dbReference type="ARBA" id="ARBA00022801"/>
    </source>
</evidence>
<comment type="pathway">
    <text evidence="3">Amino-sugar metabolism; N-acetylneuraminate metabolism.</text>
</comment>
<dbReference type="InterPro" id="IPR010023">
    <property type="entry name" value="KdsC_fam"/>
</dbReference>
<dbReference type="InterPro" id="IPR003329">
    <property type="entry name" value="Cytidylyl_trans"/>
</dbReference>
<evidence type="ECO:0000256" key="5">
    <source>
        <dbReference type="ARBA" id="ARBA00010726"/>
    </source>
</evidence>
<evidence type="ECO:0000256" key="4">
    <source>
        <dbReference type="ARBA" id="ARBA00005893"/>
    </source>
</evidence>
<dbReference type="EC" id="2.7.7.43" evidence="7"/>
<evidence type="ECO:0000313" key="11">
    <source>
        <dbReference type="EMBL" id="MDE8653190.1"/>
    </source>
</evidence>
<dbReference type="GO" id="GO:0016779">
    <property type="term" value="F:nucleotidyltransferase activity"/>
    <property type="evidence" value="ECO:0007669"/>
    <property type="project" value="UniProtKB-KW"/>
</dbReference>
<dbReference type="Proteomes" id="UP001216253">
    <property type="component" value="Unassembled WGS sequence"/>
</dbReference>
<proteinExistence type="inferred from homology"/>
<evidence type="ECO:0000256" key="6">
    <source>
        <dbReference type="ARBA" id="ARBA00011881"/>
    </source>
</evidence>
<evidence type="ECO:0000256" key="7">
    <source>
        <dbReference type="ARBA" id="ARBA00012491"/>
    </source>
</evidence>
<protein>
    <recommendedName>
        <fullName evidence="7">N-acylneuraminate cytidylyltransferase</fullName>
        <ecNumber evidence="7">2.7.7.43</ecNumber>
    </recommendedName>
</protein>
<comment type="cofactor">
    <cofactor evidence="2">
        <name>Mg(2+)</name>
        <dbReference type="ChEBI" id="CHEBI:18420"/>
    </cofactor>
</comment>
<dbReference type="Gene3D" id="3.90.550.10">
    <property type="entry name" value="Spore Coat Polysaccharide Biosynthesis Protein SpsA, Chain A"/>
    <property type="match status" value="1"/>
</dbReference>
<evidence type="ECO:0000256" key="1">
    <source>
        <dbReference type="ARBA" id="ARBA00001862"/>
    </source>
</evidence>
<dbReference type="SFLD" id="SFLDS00003">
    <property type="entry name" value="Haloacid_Dehalogenase"/>
    <property type="match status" value="1"/>
</dbReference>
<reference evidence="11 12" key="1">
    <citation type="submission" date="2023-03" db="EMBL/GenBank/DDBJ databases">
        <title>NovoSphingobium album sp. nov. isolated from polycyclic aromatic hydrocarbons- and heavy-metal polluted soil.</title>
        <authorList>
            <person name="Liu Z."/>
            <person name="Wang K."/>
        </authorList>
    </citation>
    <scope>NUCLEOTIDE SEQUENCE [LARGE SCALE GENOMIC DNA]</scope>
    <source>
        <strain evidence="11 12">H3SJ31-1</strain>
    </source>
</reference>
<accession>A0ABT5WTH6</accession>
<dbReference type="SFLD" id="SFLDG01136">
    <property type="entry name" value="C1.6:_Phosphoserine_Phosphatas"/>
    <property type="match status" value="1"/>
</dbReference>
<dbReference type="InterPro" id="IPR023214">
    <property type="entry name" value="HAD_sf"/>
</dbReference>
<evidence type="ECO:0000256" key="2">
    <source>
        <dbReference type="ARBA" id="ARBA00001946"/>
    </source>
</evidence>
<evidence type="ECO:0000256" key="10">
    <source>
        <dbReference type="ARBA" id="ARBA00022842"/>
    </source>
</evidence>
<dbReference type="SFLD" id="SFLDG01138">
    <property type="entry name" value="C1.6.2:_Deoxy-d-mannose-octulo"/>
    <property type="match status" value="1"/>
</dbReference>
<dbReference type="Pfam" id="PF02348">
    <property type="entry name" value="CTP_transf_3"/>
    <property type="match status" value="1"/>
</dbReference>
<evidence type="ECO:0000313" key="12">
    <source>
        <dbReference type="Proteomes" id="UP001216253"/>
    </source>
</evidence>
<dbReference type="InterPro" id="IPR050793">
    <property type="entry name" value="CMP-NeuNAc_synthase"/>
</dbReference>
<dbReference type="SUPFAM" id="SSF56784">
    <property type="entry name" value="HAD-like"/>
    <property type="match status" value="1"/>
</dbReference>
<dbReference type="SUPFAM" id="SSF53448">
    <property type="entry name" value="Nucleotide-diphospho-sugar transferases"/>
    <property type="match status" value="1"/>
</dbReference>
<organism evidence="11 12">
    <name type="scientific">Novosphingobium album</name>
    <name type="common">ex Liu et al. 2023</name>
    <dbReference type="NCBI Taxonomy" id="3031130"/>
    <lineage>
        <taxon>Bacteria</taxon>
        <taxon>Pseudomonadati</taxon>
        <taxon>Pseudomonadota</taxon>
        <taxon>Alphaproteobacteria</taxon>
        <taxon>Sphingomonadales</taxon>
        <taxon>Sphingomonadaceae</taxon>
        <taxon>Novosphingobium</taxon>
    </lineage>
</organism>
<dbReference type="EMBL" id="JARESE010000051">
    <property type="protein sequence ID" value="MDE8653190.1"/>
    <property type="molecule type" value="Genomic_DNA"/>
</dbReference>
<comment type="similarity">
    <text evidence="4">Belongs to the KdsC family.</text>
</comment>
<sequence length="410" mass="44444">MPVQVLAVIPARGGSKGIIGKNLRIVGGRPLVAHSILAAAAARHVTRLVVSTDDEEIARVSEAFGAQVVRRPAALASDTSRSEDALLHVLDVLERDEAFVPDVVLLIQCTSPLTTAQDIDGTVEALLADAADTSVAVAPFHYFLWARDENGASIALNHDKTQRLMRQQRRPEFIETGAVYAMRTAGFRVAGHRFFGTTVLHETPVENRLEIDELPDLELAEERLRTRMAIPARAGQAGTRFKVPAAIIFDFDGVHTDDRVFVDQDGRESVVCSRRDGMGVERLRKLGMPMVVLSKETNAVVAARCAKLRLEHFQGVECKLELLRQWIARNELDASACMYVGNDTNDVECMQYVGMSAAPRDAHPSAIAAARLVLDADGGRGAVRLLADLIEAALAGAAQHAPAPTRERAG</sequence>
<dbReference type="InterPro" id="IPR036412">
    <property type="entry name" value="HAD-like_sf"/>
</dbReference>
<keyword evidence="11" id="KW-0548">Nucleotidyltransferase</keyword>
<keyword evidence="9" id="KW-0378">Hydrolase</keyword>
<keyword evidence="8" id="KW-0479">Metal-binding</keyword>
<gene>
    <name evidence="11" type="ORF">PYV00_15925</name>
</gene>
<comment type="subunit">
    <text evidence="6">Homotetramer.</text>
</comment>
<comment type="similarity">
    <text evidence="5">Belongs to the CMP-NeuNAc synthase family.</text>
</comment>
<dbReference type="CDD" id="cd02513">
    <property type="entry name" value="CMP-NeuAc_Synthase"/>
    <property type="match status" value="1"/>
</dbReference>
<comment type="catalytic activity">
    <reaction evidence="1">
        <text>an N-acylneuraminate + CTP = a CMP-N-acyl-beta-neuraminate + diphosphate</text>
        <dbReference type="Rhea" id="RHEA:11344"/>
        <dbReference type="ChEBI" id="CHEBI:33019"/>
        <dbReference type="ChEBI" id="CHEBI:37563"/>
        <dbReference type="ChEBI" id="CHEBI:60073"/>
        <dbReference type="ChEBI" id="CHEBI:68671"/>
        <dbReference type="EC" id="2.7.7.43"/>
    </reaction>
</comment>
<dbReference type="InterPro" id="IPR029044">
    <property type="entry name" value="Nucleotide-diphossugar_trans"/>
</dbReference>
<keyword evidence="11" id="KW-0808">Transferase</keyword>
<dbReference type="Pfam" id="PF08282">
    <property type="entry name" value="Hydrolase_3"/>
    <property type="match status" value="1"/>
</dbReference>
<dbReference type="Gene3D" id="3.40.50.1000">
    <property type="entry name" value="HAD superfamily/HAD-like"/>
    <property type="match status" value="1"/>
</dbReference>
<dbReference type="PANTHER" id="PTHR21485">
    <property type="entry name" value="HAD SUPERFAMILY MEMBERS CMAS AND KDSC"/>
    <property type="match status" value="1"/>
</dbReference>
<name>A0ABT5WTH6_9SPHN</name>
<keyword evidence="12" id="KW-1185">Reference proteome</keyword>